<dbReference type="PANTHER" id="PTHR22946">
    <property type="entry name" value="DIENELACTONE HYDROLASE DOMAIN-CONTAINING PROTEIN-RELATED"/>
    <property type="match status" value="1"/>
</dbReference>
<feature type="domain" description="Dienelactone hydrolase" evidence="2">
    <location>
        <begin position="187"/>
        <end position="298"/>
    </location>
</feature>
<keyword evidence="1" id="KW-0732">Signal</keyword>
<organism evidence="3 4">
    <name type="scientific">Flammeovirga aprica JL-4</name>
    <dbReference type="NCBI Taxonomy" id="694437"/>
    <lineage>
        <taxon>Bacteria</taxon>
        <taxon>Pseudomonadati</taxon>
        <taxon>Bacteroidota</taxon>
        <taxon>Cytophagia</taxon>
        <taxon>Cytophagales</taxon>
        <taxon>Flammeovirgaceae</taxon>
        <taxon>Flammeovirga</taxon>
    </lineage>
</organism>
<dbReference type="RefSeq" id="WP_169657060.1">
    <property type="nucleotide sequence ID" value="NZ_JABANE010000029.1"/>
</dbReference>
<reference evidence="3 4" key="1">
    <citation type="submission" date="2020-04" db="EMBL/GenBank/DDBJ databases">
        <title>Flammeovirga sp. SR4, a novel species isolated from seawater.</title>
        <authorList>
            <person name="Wang X."/>
        </authorList>
    </citation>
    <scope>NUCLEOTIDE SEQUENCE [LARGE SCALE GENOMIC DNA]</scope>
    <source>
        <strain evidence="3 4">ATCC 23126</strain>
    </source>
</reference>
<dbReference type="InterPro" id="IPR029058">
    <property type="entry name" value="AB_hydrolase_fold"/>
</dbReference>
<dbReference type="Pfam" id="PF01738">
    <property type="entry name" value="DLH"/>
    <property type="match status" value="1"/>
</dbReference>
<dbReference type="Gene3D" id="3.40.50.1820">
    <property type="entry name" value="alpha/beta hydrolase"/>
    <property type="match status" value="1"/>
</dbReference>
<accession>A0A7X9P398</accession>
<dbReference type="AlphaFoldDB" id="A0A7X9P398"/>
<name>A0A7X9P398_9BACT</name>
<evidence type="ECO:0000313" key="3">
    <source>
        <dbReference type="EMBL" id="NME68766.1"/>
    </source>
</evidence>
<gene>
    <name evidence="3" type="ORF">HHU12_12410</name>
</gene>
<dbReference type="InterPro" id="IPR050261">
    <property type="entry name" value="FrsA_esterase"/>
</dbReference>
<dbReference type="Proteomes" id="UP000576082">
    <property type="component" value="Unassembled WGS sequence"/>
</dbReference>
<sequence length="658" mass="74890">MKITLKLLLTTLIIGCFQLAFAQKKTPQTVEELWKKYNPKSEKLNVEVLKKWEKDNGNFEYIRYDLGKLTGTNKSASPKISAYYGYPKGAKDAPAILHLHGGGQRAELSRVEFWVKLGFACISINWGEKEVESGLLNTDWDGLAAGFIGNSEQLGHWNDVTPGPNTLYSEPHALNSSWNLVAMSGRRALTFLEKRPEVDAKKLGVEGHSMGGKLTVQVSIDPRVKAAAPSVGGSGYLYEDLWGLPGSKRGMREDQEYYKQVVDCQSYWPHIKAPILFLGSTDDFNSPTELVIKGMQQLPVKTERILVLAPHLNHRFTDNTDASRFVWMYSHLEGKLKFPKKTPSTLQLKTKNSIPVFSLKPDQSSGLPVKKVEIYYGYGRDPRVRFFRSAEVKQNGNSYEAECPVFDIDEPLFAFANITYDIGFEIPARPGRNATNFITVSSEYQEAYPEMLKSAKVKATEHRQKKVDDFKNGMQDWYTLFPENRQHWFYSTRKVIDPSFMGPEGGKLKIQVETNEAGNKIAVEIITNQWLSYLGRRTEEYTALVDLPNNGLNTIELSPSDFQTKGGKPLKDWDELTELSFQAGWKAKGKQKADEKWKGDSPALKLIQWEGGDYSKWRRFYPHEKRNNQSIQKVINFENEFQDAIEESVKLEKQDEEQ</sequence>
<evidence type="ECO:0000259" key="2">
    <source>
        <dbReference type="Pfam" id="PF01738"/>
    </source>
</evidence>
<keyword evidence="4" id="KW-1185">Reference proteome</keyword>
<proteinExistence type="predicted"/>
<protein>
    <recommendedName>
        <fullName evidence="2">Dienelactone hydrolase domain-containing protein</fullName>
    </recommendedName>
</protein>
<evidence type="ECO:0000256" key="1">
    <source>
        <dbReference type="SAM" id="SignalP"/>
    </source>
</evidence>
<feature type="chain" id="PRO_5031106041" description="Dienelactone hydrolase domain-containing protein" evidence="1">
    <location>
        <begin position="23"/>
        <end position="658"/>
    </location>
</feature>
<dbReference type="PANTHER" id="PTHR22946:SF0">
    <property type="entry name" value="DIENELACTONE HYDROLASE DOMAIN-CONTAINING PROTEIN"/>
    <property type="match status" value="1"/>
</dbReference>
<dbReference type="InterPro" id="IPR002925">
    <property type="entry name" value="Dienelactn_hydro"/>
</dbReference>
<dbReference type="SUPFAM" id="SSF53474">
    <property type="entry name" value="alpha/beta-Hydrolases"/>
    <property type="match status" value="1"/>
</dbReference>
<dbReference type="GO" id="GO:0016787">
    <property type="term" value="F:hydrolase activity"/>
    <property type="evidence" value="ECO:0007669"/>
    <property type="project" value="InterPro"/>
</dbReference>
<comment type="caution">
    <text evidence="3">The sequence shown here is derived from an EMBL/GenBank/DDBJ whole genome shotgun (WGS) entry which is preliminary data.</text>
</comment>
<feature type="signal peptide" evidence="1">
    <location>
        <begin position="1"/>
        <end position="22"/>
    </location>
</feature>
<evidence type="ECO:0000313" key="4">
    <source>
        <dbReference type="Proteomes" id="UP000576082"/>
    </source>
</evidence>
<dbReference type="EMBL" id="JABANE010000029">
    <property type="protein sequence ID" value="NME68766.1"/>
    <property type="molecule type" value="Genomic_DNA"/>
</dbReference>